<evidence type="ECO:0000256" key="10">
    <source>
        <dbReference type="PIRNR" id="PIRNR006268"/>
    </source>
</evidence>
<dbReference type="InterPro" id="IPR003374">
    <property type="entry name" value="ApbE-like_sf"/>
</dbReference>
<dbReference type="GO" id="GO:0046872">
    <property type="term" value="F:metal ion binding"/>
    <property type="evidence" value="ECO:0007669"/>
    <property type="project" value="UniProtKB-UniRule"/>
</dbReference>
<dbReference type="EC" id="2.7.1.180" evidence="1 10"/>
<evidence type="ECO:0000256" key="6">
    <source>
        <dbReference type="ARBA" id="ARBA00022827"/>
    </source>
</evidence>
<evidence type="ECO:0000256" key="2">
    <source>
        <dbReference type="ARBA" id="ARBA00016337"/>
    </source>
</evidence>
<reference evidence="12" key="1">
    <citation type="submission" date="2020-12" db="EMBL/GenBank/DDBJ databases">
        <title>Comamonas sp. nov., isolated from stream water.</title>
        <authorList>
            <person name="Park K.-H."/>
        </authorList>
    </citation>
    <scope>NUCLEOTIDE SEQUENCE</scope>
    <source>
        <strain evidence="12">EJ-4</strain>
    </source>
</reference>
<feature type="binding site" evidence="11">
    <location>
        <position position="325"/>
    </location>
    <ligand>
        <name>Mg(2+)</name>
        <dbReference type="ChEBI" id="CHEBI:18420"/>
    </ligand>
</feature>
<comment type="cofactor">
    <cofactor evidence="11">
        <name>Mg(2+)</name>
        <dbReference type="ChEBI" id="CHEBI:18420"/>
    </cofactor>
    <cofactor evidence="11">
        <name>Mn(2+)</name>
        <dbReference type="ChEBI" id="CHEBI:29035"/>
    </cofactor>
    <text evidence="11">Magnesium. Can also use manganese.</text>
</comment>
<evidence type="ECO:0000256" key="8">
    <source>
        <dbReference type="ARBA" id="ARBA00031306"/>
    </source>
</evidence>
<protein>
    <recommendedName>
        <fullName evidence="2 10">FAD:protein FMN transferase</fullName>
        <ecNumber evidence="1 10">2.7.1.180</ecNumber>
    </recommendedName>
    <alternativeName>
        <fullName evidence="8 10">Flavin transferase</fullName>
    </alternativeName>
</protein>
<evidence type="ECO:0000256" key="4">
    <source>
        <dbReference type="ARBA" id="ARBA00022679"/>
    </source>
</evidence>
<evidence type="ECO:0000313" key="13">
    <source>
        <dbReference type="Proteomes" id="UP000530032"/>
    </source>
</evidence>
<comment type="caution">
    <text evidence="12">The sequence shown here is derived from an EMBL/GenBank/DDBJ whole genome shotgun (WGS) entry which is preliminary data.</text>
</comment>
<keyword evidence="13" id="KW-1185">Reference proteome</keyword>
<dbReference type="Pfam" id="PF02424">
    <property type="entry name" value="ApbE"/>
    <property type="match status" value="1"/>
</dbReference>
<dbReference type="RefSeq" id="WP_198460391.1">
    <property type="nucleotide sequence ID" value="NZ_JABBCQ020000002.1"/>
</dbReference>
<evidence type="ECO:0000256" key="7">
    <source>
        <dbReference type="ARBA" id="ARBA00022842"/>
    </source>
</evidence>
<evidence type="ECO:0000256" key="11">
    <source>
        <dbReference type="PIRSR" id="PIRSR006268-2"/>
    </source>
</evidence>
<proteinExistence type="inferred from homology"/>
<feature type="binding site" evidence="11">
    <location>
        <position position="329"/>
    </location>
    <ligand>
        <name>Mg(2+)</name>
        <dbReference type="ChEBI" id="CHEBI:18420"/>
    </ligand>
</feature>
<evidence type="ECO:0000256" key="1">
    <source>
        <dbReference type="ARBA" id="ARBA00011955"/>
    </source>
</evidence>
<evidence type="ECO:0000313" key="12">
    <source>
        <dbReference type="EMBL" id="MBI1623397.1"/>
    </source>
</evidence>
<dbReference type="EMBL" id="JABBCQ020000002">
    <property type="protein sequence ID" value="MBI1623397.1"/>
    <property type="molecule type" value="Genomic_DNA"/>
</dbReference>
<evidence type="ECO:0000256" key="9">
    <source>
        <dbReference type="ARBA" id="ARBA00048540"/>
    </source>
</evidence>
<comment type="catalytic activity">
    <reaction evidence="9 10">
        <text>L-threonyl-[protein] + FAD = FMN-L-threonyl-[protein] + AMP + H(+)</text>
        <dbReference type="Rhea" id="RHEA:36847"/>
        <dbReference type="Rhea" id="RHEA-COMP:11060"/>
        <dbReference type="Rhea" id="RHEA-COMP:11061"/>
        <dbReference type="ChEBI" id="CHEBI:15378"/>
        <dbReference type="ChEBI" id="CHEBI:30013"/>
        <dbReference type="ChEBI" id="CHEBI:57692"/>
        <dbReference type="ChEBI" id="CHEBI:74257"/>
        <dbReference type="ChEBI" id="CHEBI:456215"/>
        <dbReference type="EC" id="2.7.1.180"/>
    </reaction>
</comment>
<gene>
    <name evidence="12" type="ORF">HF327_002545</name>
</gene>
<organism evidence="12 13">
    <name type="scientific">Comamonas suwonensis</name>
    <dbReference type="NCBI Taxonomy" id="2606214"/>
    <lineage>
        <taxon>Bacteria</taxon>
        <taxon>Pseudomonadati</taxon>
        <taxon>Pseudomonadota</taxon>
        <taxon>Betaproteobacteria</taxon>
        <taxon>Burkholderiales</taxon>
        <taxon>Comamonadaceae</taxon>
        <taxon>Comamonas</taxon>
    </lineage>
</organism>
<dbReference type="InterPro" id="IPR024932">
    <property type="entry name" value="ApbE"/>
</dbReference>
<dbReference type="PIRSF" id="PIRSF006268">
    <property type="entry name" value="ApbE"/>
    <property type="match status" value="1"/>
</dbReference>
<accession>A0A843B8Z4</accession>
<evidence type="ECO:0000256" key="3">
    <source>
        <dbReference type="ARBA" id="ARBA00022630"/>
    </source>
</evidence>
<sequence length="377" mass="41285">MTSTPRVRFDASLWKLPSQAAPPAQPTVAQPAQAVNFGVQRWRPASLQHQQDGRIHRLSGQTMGTHWSLRLANPDYLPMAPVQVLLQQVFDDVIAQMSNWEADSVISRFNRSEPGQALVLPAECAHVLEAALHWAELSGAAMDPSMGGLVSLWGFGPRQNPLQPHQGQTPAAQDIARLLQTSGYQHLQWNAQTRQLRQPGGLELDFCGIAKGFAVDWAVHKLKAAGWAAGLLEVGGELRSWGQRPDERPWQVQLGTGAVTKTARDSEPLVVATKDGAFATSGDFWHQFRLDGRRYSHTLDPRTGWPVAHDLASVTVFHAECMHADALATVLTVLGPDEGMDFARQHAIAAVLSSHSDEVVADRRVLKTPAWINQFGA</sequence>
<keyword evidence="5 10" id="KW-0479">Metal-binding</keyword>
<dbReference type="PANTHER" id="PTHR30040:SF2">
    <property type="entry name" value="FAD:PROTEIN FMN TRANSFERASE"/>
    <property type="match status" value="1"/>
</dbReference>
<keyword evidence="7 10" id="KW-0460">Magnesium</keyword>
<evidence type="ECO:0000256" key="5">
    <source>
        <dbReference type="ARBA" id="ARBA00022723"/>
    </source>
</evidence>
<dbReference type="Proteomes" id="UP000530032">
    <property type="component" value="Unassembled WGS sequence"/>
</dbReference>
<dbReference type="PANTHER" id="PTHR30040">
    <property type="entry name" value="THIAMINE BIOSYNTHESIS LIPOPROTEIN APBE"/>
    <property type="match status" value="1"/>
</dbReference>
<dbReference type="SUPFAM" id="SSF143631">
    <property type="entry name" value="ApbE-like"/>
    <property type="match status" value="1"/>
</dbReference>
<keyword evidence="4 10" id="KW-0808">Transferase</keyword>
<keyword evidence="6 10" id="KW-0274">FAD</keyword>
<dbReference type="Gene3D" id="3.10.520.10">
    <property type="entry name" value="ApbE-like domains"/>
    <property type="match status" value="1"/>
</dbReference>
<feature type="binding site" evidence="11">
    <location>
        <position position="208"/>
    </location>
    <ligand>
        <name>Mg(2+)</name>
        <dbReference type="ChEBI" id="CHEBI:18420"/>
    </ligand>
</feature>
<keyword evidence="3 10" id="KW-0285">Flavoprotein</keyword>
<dbReference type="GO" id="GO:0016740">
    <property type="term" value="F:transferase activity"/>
    <property type="evidence" value="ECO:0007669"/>
    <property type="project" value="UniProtKB-UniRule"/>
</dbReference>
<name>A0A843B8Z4_9BURK</name>
<dbReference type="AlphaFoldDB" id="A0A843B8Z4"/>
<comment type="similarity">
    <text evidence="10">Belongs to the ApbE family.</text>
</comment>